<protein>
    <submittedName>
        <fullName evidence="1">Uncharacterized protein</fullName>
    </submittedName>
</protein>
<organism evidence="1 2">
    <name type="scientific">Smallanthus sonchifolius</name>
    <dbReference type="NCBI Taxonomy" id="185202"/>
    <lineage>
        <taxon>Eukaryota</taxon>
        <taxon>Viridiplantae</taxon>
        <taxon>Streptophyta</taxon>
        <taxon>Embryophyta</taxon>
        <taxon>Tracheophyta</taxon>
        <taxon>Spermatophyta</taxon>
        <taxon>Magnoliopsida</taxon>
        <taxon>eudicotyledons</taxon>
        <taxon>Gunneridae</taxon>
        <taxon>Pentapetalae</taxon>
        <taxon>asterids</taxon>
        <taxon>campanulids</taxon>
        <taxon>Asterales</taxon>
        <taxon>Asteraceae</taxon>
        <taxon>Asteroideae</taxon>
        <taxon>Heliantheae alliance</taxon>
        <taxon>Millerieae</taxon>
        <taxon>Smallanthus</taxon>
    </lineage>
</organism>
<reference evidence="2" key="1">
    <citation type="journal article" date="2022" name="Mol. Ecol. Resour.">
        <title>The genomes of chicory, endive, great burdock and yacon provide insights into Asteraceae palaeo-polyploidization history and plant inulin production.</title>
        <authorList>
            <person name="Fan W."/>
            <person name="Wang S."/>
            <person name="Wang H."/>
            <person name="Wang A."/>
            <person name="Jiang F."/>
            <person name="Liu H."/>
            <person name="Zhao H."/>
            <person name="Xu D."/>
            <person name="Zhang Y."/>
        </authorList>
    </citation>
    <scope>NUCLEOTIDE SEQUENCE [LARGE SCALE GENOMIC DNA]</scope>
    <source>
        <strain evidence="2">cv. Yunnan</strain>
    </source>
</reference>
<comment type="caution">
    <text evidence="1">The sequence shown here is derived from an EMBL/GenBank/DDBJ whole genome shotgun (WGS) entry which is preliminary data.</text>
</comment>
<dbReference type="EMBL" id="CM042026">
    <property type="protein sequence ID" value="KAI3805281.1"/>
    <property type="molecule type" value="Genomic_DNA"/>
</dbReference>
<gene>
    <name evidence="1" type="ORF">L1987_27512</name>
</gene>
<proteinExistence type="predicted"/>
<accession>A0ACB9IBY4</accession>
<evidence type="ECO:0000313" key="2">
    <source>
        <dbReference type="Proteomes" id="UP001056120"/>
    </source>
</evidence>
<keyword evidence="2" id="KW-1185">Reference proteome</keyword>
<dbReference type="Proteomes" id="UP001056120">
    <property type="component" value="Linkage Group LG09"/>
</dbReference>
<evidence type="ECO:0000313" key="1">
    <source>
        <dbReference type="EMBL" id="KAI3805281.1"/>
    </source>
</evidence>
<name>A0ACB9IBY4_9ASTR</name>
<reference evidence="1 2" key="2">
    <citation type="journal article" date="2022" name="Mol. Ecol. Resour.">
        <title>The genomes of chicory, endive, great burdock and yacon provide insights into Asteraceae paleo-polyploidization history and plant inulin production.</title>
        <authorList>
            <person name="Fan W."/>
            <person name="Wang S."/>
            <person name="Wang H."/>
            <person name="Wang A."/>
            <person name="Jiang F."/>
            <person name="Liu H."/>
            <person name="Zhao H."/>
            <person name="Xu D."/>
            <person name="Zhang Y."/>
        </authorList>
    </citation>
    <scope>NUCLEOTIDE SEQUENCE [LARGE SCALE GENOMIC DNA]</scope>
    <source>
        <strain evidence="2">cv. Yunnan</strain>
        <tissue evidence="1">Leaves</tissue>
    </source>
</reference>
<sequence>MKTLFFLYGLVVILQALKAAWQNTPPTWDGSDPCGGSWESITCKNCSVTTIAKVALALATSSGDLFPATFPNTLGSMQLKGELPGDIGQFTELQILDLSYNKGLTGSLPSQIGNLRKLTNFFNLTNLYWLDLSANKLTGRLPVSNGITPGLDMLTHAGHLFLSNNQLTGPIPDLTGMNVLNYLDLSNNTFDQSDVPSWFSTLQALTTIKMHSTSLGGEVPAALFSIPQLENVDLSNNRINGTLNISSNPSTQLELVDLRSNQIVDFTQRHRYNIGLILVRNPICWESGVQEGFCSLPTNTTSSYSTPRNNCVTPSCGSGLVSSPNCRCALPYTGLFFFKAPSFSSVGNSTIYISLQDSLMTFFQKASLPVDSLSMNNPSRNSDDYLVINLDVFPSGGEPWFNRTGILGIGFALSNPTFRPSKLVVVLLLVLARVYAFRRKEQAKSIAQQSQPFVAKVFLSIDQIGEILAALWDQTSGSGGVPQLKGVRSFTVDKLQNYTNNFSKINYIGKVYKGSLPNGQLIAVKRAEKR</sequence>